<proteinExistence type="inferred from homology"/>
<dbReference type="SUPFAM" id="SSF51905">
    <property type="entry name" value="FAD/NAD(P)-binding domain"/>
    <property type="match status" value="1"/>
</dbReference>
<feature type="domain" description="Alpha-glycerophosphate oxidase C-terminal" evidence="7">
    <location>
        <begin position="343"/>
        <end position="460"/>
    </location>
</feature>
<keyword evidence="5" id="KW-0560">Oxidoreductase</keyword>
<feature type="domain" description="FAD dependent oxidoreductase" evidence="6">
    <location>
        <begin position="24"/>
        <end position="227"/>
    </location>
</feature>
<gene>
    <name evidence="8" type="ORF">SAMN05660209_01133</name>
</gene>
<evidence type="ECO:0000256" key="1">
    <source>
        <dbReference type="ARBA" id="ARBA00001974"/>
    </source>
</evidence>
<evidence type="ECO:0000256" key="3">
    <source>
        <dbReference type="ARBA" id="ARBA00022630"/>
    </source>
</evidence>
<evidence type="ECO:0000313" key="9">
    <source>
        <dbReference type="Proteomes" id="UP000198921"/>
    </source>
</evidence>
<dbReference type="PRINTS" id="PR01001">
    <property type="entry name" value="FADG3PDH"/>
</dbReference>
<evidence type="ECO:0000256" key="5">
    <source>
        <dbReference type="ARBA" id="ARBA00023002"/>
    </source>
</evidence>
<name>A0A1H3ECB1_9ACTN</name>
<dbReference type="RefSeq" id="WP_091152397.1">
    <property type="nucleotide sequence ID" value="NZ_FNOT01000003.1"/>
</dbReference>
<dbReference type="InterPro" id="IPR006076">
    <property type="entry name" value="FAD-dep_OxRdtase"/>
</dbReference>
<dbReference type="AlphaFoldDB" id="A0A1H3ECB1"/>
<accession>A0A1H3ECB1</accession>
<dbReference type="Pfam" id="PF16901">
    <property type="entry name" value="DAO_C"/>
    <property type="match status" value="1"/>
</dbReference>
<reference evidence="9" key="1">
    <citation type="submission" date="2016-10" db="EMBL/GenBank/DDBJ databases">
        <authorList>
            <person name="Varghese N."/>
            <person name="Submissions S."/>
        </authorList>
    </citation>
    <scope>NUCLEOTIDE SEQUENCE [LARGE SCALE GENOMIC DNA]</scope>
    <source>
        <strain evidence="9">DSM 45422</strain>
    </source>
</reference>
<dbReference type="InterPro" id="IPR038299">
    <property type="entry name" value="DAO_C_sf"/>
</dbReference>
<comment type="similarity">
    <text evidence="2">Belongs to the FAD-dependent glycerol-3-phosphate dehydrogenase family.</text>
</comment>
<dbReference type="Gene3D" id="3.50.50.60">
    <property type="entry name" value="FAD/NAD(P)-binding domain"/>
    <property type="match status" value="2"/>
</dbReference>
<dbReference type="InterPro" id="IPR036188">
    <property type="entry name" value="FAD/NAD-bd_sf"/>
</dbReference>
<evidence type="ECO:0000259" key="7">
    <source>
        <dbReference type="Pfam" id="PF16901"/>
    </source>
</evidence>
<protein>
    <submittedName>
        <fullName evidence="8">Glycerol-3-phosphate dehydrogenase</fullName>
    </submittedName>
</protein>
<dbReference type="PANTHER" id="PTHR11985">
    <property type="entry name" value="GLYCEROL-3-PHOSPHATE DEHYDROGENASE"/>
    <property type="match status" value="1"/>
</dbReference>
<dbReference type="InterPro" id="IPR000447">
    <property type="entry name" value="G3P_DH_FAD-dep"/>
</dbReference>
<keyword evidence="9" id="KW-1185">Reference proteome</keyword>
<keyword evidence="4" id="KW-0274">FAD</keyword>
<dbReference type="GO" id="GO:0046168">
    <property type="term" value="P:glycerol-3-phosphate catabolic process"/>
    <property type="evidence" value="ECO:0007669"/>
    <property type="project" value="TreeGrafter"/>
</dbReference>
<evidence type="ECO:0000259" key="6">
    <source>
        <dbReference type="Pfam" id="PF01266"/>
    </source>
</evidence>
<dbReference type="InterPro" id="IPR031656">
    <property type="entry name" value="DAO_C"/>
</dbReference>
<dbReference type="Pfam" id="PF01266">
    <property type="entry name" value="DAO"/>
    <property type="match status" value="1"/>
</dbReference>
<keyword evidence="3" id="KW-0285">Flavoprotein</keyword>
<comment type="cofactor">
    <cofactor evidence="1">
        <name>FAD</name>
        <dbReference type="ChEBI" id="CHEBI:57692"/>
    </cofactor>
</comment>
<dbReference type="EMBL" id="FNOT01000003">
    <property type="protein sequence ID" value="SDX76230.1"/>
    <property type="molecule type" value="Genomic_DNA"/>
</dbReference>
<dbReference type="Gene3D" id="1.10.8.870">
    <property type="entry name" value="Alpha-glycerophosphate oxidase, cap domain"/>
    <property type="match status" value="1"/>
</dbReference>
<sequence length="469" mass="47529">MGDTRLSPARRAADRARLADEVVDVLVVGGGLSGAWVALDAAVRGLAVGLLEAHDWAAGSSGRPAVLLSRAGTPVRTALRERSRLLRTAAPHLVRPVPLVCPRPTPALSDVLARGLPPPRPLSRRAALAAVPALRPGLAAGALRRWDAQVDGARLTLAVVRTAAGYGARVLTRARVTGLLRAGDAVIGAQVADRTDGSALPVRARSVVLAIGADGGGLSGAVPAHPVVQVVLPRSAVDGRDDGLVLPVAGGALTVVPAGERWVVSHPGPDLPALLGALERALVRPVPASAVVAARVDRLPRGDGVSTRAPGLVVLAGGPATARGRAADAVDAATANLPGVPPSRTAHLPLVGAHRWADVRDRAPQLAADAELPLAAVGRLLQRHGDRVADVLDLVRADPRLGRPLSGAPGWLAAEVVHAVTAEGALSLDDVLARRTPLSGADPAEVAALVAGPLGWDAARAAREVASAG</sequence>
<dbReference type="OrthoDB" id="5185960at2"/>
<dbReference type="PANTHER" id="PTHR11985:SF31">
    <property type="entry name" value="GLYCEROL-3-PHOSPHATE DEHYDROGENASE 2"/>
    <property type="match status" value="1"/>
</dbReference>
<dbReference type="STRING" id="1137993.SAMN05660209_01133"/>
<organism evidence="8 9">
    <name type="scientific">Geodermatophilus africanus</name>
    <dbReference type="NCBI Taxonomy" id="1137993"/>
    <lineage>
        <taxon>Bacteria</taxon>
        <taxon>Bacillati</taxon>
        <taxon>Actinomycetota</taxon>
        <taxon>Actinomycetes</taxon>
        <taxon>Geodermatophilales</taxon>
        <taxon>Geodermatophilaceae</taxon>
        <taxon>Geodermatophilus</taxon>
    </lineage>
</organism>
<evidence type="ECO:0000256" key="4">
    <source>
        <dbReference type="ARBA" id="ARBA00022827"/>
    </source>
</evidence>
<evidence type="ECO:0000313" key="8">
    <source>
        <dbReference type="EMBL" id="SDX76230.1"/>
    </source>
</evidence>
<dbReference type="Proteomes" id="UP000198921">
    <property type="component" value="Unassembled WGS sequence"/>
</dbReference>
<evidence type="ECO:0000256" key="2">
    <source>
        <dbReference type="ARBA" id="ARBA00007330"/>
    </source>
</evidence>
<dbReference type="GO" id="GO:0004368">
    <property type="term" value="F:glycerol-3-phosphate dehydrogenase (quinone) activity"/>
    <property type="evidence" value="ECO:0007669"/>
    <property type="project" value="InterPro"/>
</dbReference>